<dbReference type="PANTHER" id="PTHR38248">
    <property type="entry name" value="FUNK1 6"/>
    <property type="match status" value="1"/>
</dbReference>
<sequence length="529" mass="60525">MPCLNLWYTHPYYFTQELIIISAPQRAYLAEVVSNFPTKNKPLFVDTHETSFPSFDKGDHYTKPDITASKPGMDRAPKSWGWQHAGTVIELKYTTDVFDDSDESNTNTSEDALIQLANSARSLLMTSGSCSVYVVSVFAINRARIFRFDHTGFTASRKFNWFNDATVFPTFFYRLYNPKLSGRMEGEDDTISIPTADDKRRMYTALRTNPTYEHMYTEEEATADSLWIVAFRFKHEGGERVYELVRCFTIGPILYNADGLFSRATRVYRVILDEDSSRPNPPVYALKDSWRQVCRRPEIDYYDAIDKYCDDPASEVDSELRASMAQCCGSIDLSIEHPEVGHKHVHHRTRSAGDDNLQRCHMRALLTPVGTPLNEFKSTKSLVQAIESAIIHHEIACKAGVFHRDVSEGNVLFSEVHAGKAFLVDWDYAEFTPEGLRNFNKLFPEREKQKSRYDTLDKSLKDMTGTFPFVAIETIRNTVAHGPHLDLESFYWLLIWMILQHTEHVHGDGAMACSRLFDPLGDTTKCGWI</sequence>
<protein>
    <recommendedName>
        <fullName evidence="1">Protein kinase domain-containing protein</fullName>
    </recommendedName>
</protein>
<dbReference type="InterPro" id="IPR000719">
    <property type="entry name" value="Prot_kinase_dom"/>
</dbReference>
<feature type="domain" description="Protein kinase" evidence="1">
    <location>
        <begin position="250"/>
        <end position="529"/>
    </location>
</feature>
<dbReference type="AlphaFoldDB" id="A0AAD6VMR2"/>
<organism evidence="2 3">
    <name type="scientific">Mycena pura</name>
    <dbReference type="NCBI Taxonomy" id="153505"/>
    <lineage>
        <taxon>Eukaryota</taxon>
        <taxon>Fungi</taxon>
        <taxon>Dikarya</taxon>
        <taxon>Basidiomycota</taxon>
        <taxon>Agaricomycotina</taxon>
        <taxon>Agaricomycetes</taxon>
        <taxon>Agaricomycetidae</taxon>
        <taxon>Agaricales</taxon>
        <taxon>Marasmiineae</taxon>
        <taxon>Mycenaceae</taxon>
        <taxon>Mycena</taxon>
    </lineage>
</organism>
<dbReference type="Proteomes" id="UP001219525">
    <property type="component" value="Unassembled WGS sequence"/>
</dbReference>
<feature type="non-terminal residue" evidence="2">
    <location>
        <position position="529"/>
    </location>
</feature>
<dbReference type="PROSITE" id="PS50011">
    <property type="entry name" value="PROTEIN_KINASE_DOM"/>
    <property type="match status" value="1"/>
</dbReference>
<dbReference type="GO" id="GO:0005524">
    <property type="term" value="F:ATP binding"/>
    <property type="evidence" value="ECO:0007669"/>
    <property type="project" value="InterPro"/>
</dbReference>
<dbReference type="Pfam" id="PF17667">
    <property type="entry name" value="Pkinase_fungal"/>
    <property type="match status" value="1"/>
</dbReference>
<keyword evidence="3" id="KW-1185">Reference proteome</keyword>
<dbReference type="InterPro" id="IPR011009">
    <property type="entry name" value="Kinase-like_dom_sf"/>
</dbReference>
<dbReference type="Gene3D" id="1.10.510.10">
    <property type="entry name" value="Transferase(Phosphotransferase) domain 1"/>
    <property type="match status" value="1"/>
</dbReference>
<dbReference type="InterPro" id="IPR040976">
    <property type="entry name" value="Pkinase_fungal"/>
</dbReference>
<dbReference type="SUPFAM" id="SSF56112">
    <property type="entry name" value="Protein kinase-like (PK-like)"/>
    <property type="match status" value="1"/>
</dbReference>
<reference evidence="2" key="1">
    <citation type="submission" date="2023-03" db="EMBL/GenBank/DDBJ databases">
        <title>Massive genome expansion in bonnet fungi (Mycena s.s.) driven by repeated elements and novel gene families across ecological guilds.</title>
        <authorList>
            <consortium name="Lawrence Berkeley National Laboratory"/>
            <person name="Harder C.B."/>
            <person name="Miyauchi S."/>
            <person name="Viragh M."/>
            <person name="Kuo A."/>
            <person name="Thoen E."/>
            <person name="Andreopoulos B."/>
            <person name="Lu D."/>
            <person name="Skrede I."/>
            <person name="Drula E."/>
            <person name="Henrissat B."/>
            <person name="Morin E."/>
            <person name="Kohler A."/>
            <person name="Barry K."/>
            <person name="LaButti K."/>
            <person name="Morin E."/>
            <person name="Salamov A."/>
            <person name="Lipzen A."/>
            <person name="Mereny Z."/>
            <person name="Hegedus B."/>
            <person name="Baldrian P."/>
            <person name="Stursova M."/>
            <person name="Weitz H."/>
            <person name="Taylor A."/>
            <person name="Grigoriev I.V."/>
            <person name="Nagy L.G."/>
            <person name="Martin F."/>
            <person name="Kauserud H."/>
        </authorList>
    </citation>
    <scope>NUCLEOTIDE SEQUENCE</scope>
    <source>
        <strain evidence="2">9144</strain>
    </source>
</reference>
<evidence type="ECO:0000313" key="2">
    <source>
        <dbReference type="EMBL" id="KAJ7211291.1"/>
    </source>
</evidence>
<dbReference type="EMBL" id="JARJCW010000026">
    <property type="protein sequence ID" value="KAJ7211291.1"/>
    <property type="molecule type" value="Genomic_DNA"/>
</dbReference>
<comment type="caution">
    <text evidence="2">The sequence shown here is derived from an EMBL/GenBank/DDBJ whole genome shotgun (WGS) entry which is preliminary data.</text>
</comment>
<gene>
    <name evidence="2" type="ORF">GGX14DRAFT_624161</name>
</gene>
<name>A0AAD6VMR2_9AGAR</name>
<evidence type="ECO:0000313" key="3">
    <source>
        <dbReference type="Proteomes" id="UP001219525"/>
    </source>
</evidence>
<accession>A0AAD6VMR2</accession>
<dbReference type="PANTHER" id="PTHR38248:SF2">
    <property type="entry name" value="FUNK1 11"/>
    <property type="match status" value="1"/>
</dbReference>
<proteinExistence type="predicted"/>
<dbReference type="GO" id="GO:0004672">
    <property type="term" value="F:protein kinase activity"/>
    <property type="evidence" value="ECO:0007669"/>
    <property type="project" value="InterPro"/>
</dbReference>
<evidence type="ECO:0000259" key="1">
    <source>
        <dbReference type="PROSITE" id="PS50011"/>
    </source>
</evidence>